<protein>
    <submittedName>
        <fullName evidence="2">Clp protease family protein</fullName>
    </submittedName>
</protein>
<reference evidence="2 3" key="1">
    <citation type="submission" date="2017-07" db="EMBL/GenBank/DDBJ databases">
        <title>Draft genome of Ochrobactrum lupini type strain LUP21.</title>
        <authorList>
            <person name="Krzyzanowska D.M."/>
            <person name="Jafra S."/>
        </authorList>
    </citation>
    <scope>NUCLEOTIDE SEQUENCE [LARGE SCALE GENOMIC DNA]</scope>
    <source>
        <strain evidence="2 3">LUP21</strain>
    </source>
</reference>
<dbReference type="SUPFAM" id="SSF52096">
    <property type="entry name" value="ClpP/crotonase"/>
    <property type="match status" value="1"/>
</dbReference>
<dbReference type="InterPro" id="IPR023562">
    <property type="entry name" value="ClpP/TepA"/>
</dbReference>
<dbReference type="InterPro" id="IPR029045">
    <property type="entry name" value="ClpP/crotonase-like_dom_sf"/>
</dbReference>
<dbReference type="GO" id="GO:0006508">
    <property type="term" value="P:proteolysis"/>
    <property type="evidence" value="ECO:0007669"/>
    <property type="project" value="UniProtKB-KW"/>
</dbReference>
<gene>
    <name evidence="2" type="ORF">CES86_4974</name>
    <name evidence="1" type="ORF">F9L03_02100</name>
</gene>
<evidence type="ECO:0000313" key="1">
    <source>
        <dbReference type="EMBL" id="KAB2706484.1"/>
    </source>
</evidence>
<reference evidence="1 4" key="2">
    <citation type="submission" date="2019-09" db="EMBL/GenBank/DDBJ databases">
        <title>Taxonomic organization of the family Brucellaceae based on a phylogenomic approach.</title>
        <authorList>
            <person name="Leclercq S."/>
            <person name="Cloeckaert A."/>
            <person name="Zygmunt M.S."/>
        </authorList>
    </citation>
    <scope>NUCLEOTIDE SEQUENCE [LARGE SCALE GENOMIC DNA]</scope>
    <source>
        <strain evidence="1 4">LUP23</strain>
    </source>
</reference>
<dbReference type="Pfam" id="PF00574">
    <property type="entry name" value="CLP_protease"/>
    <property type="match status" value="1"/>
</dbReference>
<dbReference type="GO" id="GO:0008233">
    <property type="term" value="F:peptidase activity"/>
    <property type="evidence" value="ECO:0007669"/>
    <property type="project" value="UniProtKB-KW"/>
</dbReference>
<dbReference type="Gene3D" id="3.90.226.10">
    <property type="entry name" value="2-enoyl-CoA Hydratase, Chain A, domain 1"/>
    <property type="match status" value="1"/>
</dbReference>
<dbReference type="EMBL" id="WBWF01000001">
    <property type="protein sequence ID" value="KAB2706484.1"/>
    <property type="molecule type" value="Genomic_DNA"/>
</dbReference>
<accession>A0A256GC30</accession>
<dbReference type="Proteomes" id="UP000435957">
    <property type="component" value="Unassembled WGS sequence"/>
</dbReference>
<proteinExistence type="predicted"/>
<dbReference type="Proteomes" id="UP000216363">
    <property type="component" value="Unassembled WGS sequence"/>
</dbReference>
<keyword evidence="4" id="KW-1185">Reference proteome</keyword>
<evidence type="ECO:0000313" key="2">
    <source>
        <dbReference type="EMBL" id="OYR24685.1"/>
    </source>
</evidence>
<dbReference type="AlphaFoldDB" id="A0A256GC30"/>
<dbReference type="RefSeq" id="WP_094515739.1">
    <property type="nucleotide sequence ID" value="NZ_JBHEEP010000001.1"/>
</dbReference>
<dbReference type="EMBL" id="NNRN01000062">
    <property type="protein sequence ID" value="OYR24685.1"/>
    <property type="molecule type" value="Genomic_DNA"/>
</dbReference>
<keyword evidence="2" id="KW-0645">Protease</keyword>
<organism evidence="2 3">
    <name type="scientific">Brucella lupini</name>
    <dbReference type="NCBI Taxonomy" id="255457"/>
    <lineage>
        <taxon>Bacteria</taxon>
        <taxon>Pseudomonadati</taxon>
        <taxon>Pseudomonadota</taxon>
        <taxon>Alphaproteobacteria</taxon>
        <taxon>Hyphomicrobiales</taxon>
        <taxon>Brucellaceae</taxon>
        <taxon>Brucella/Ochrobactrum group</taxon>
        <taxon>Brucella</taxon>
    </lineage>
</organism>
<evidence type="ECO:0000313" key="3">
    <source>
        <dbReference type="Proteomes" id="UP000216363"/>
    </source>
</evidence>
<keyword evidence="2" id="KW-0378">Hydrolase</keyword>
<comment type="caution">
    <text evidence="2">The sequence shown here is derived from an EMBL/GenBank/DDBJ whole genome shotgun (WGS) entry which is preliminary data.</text>
</comment>
<name>A0A256GC30_9HYPH</name>
<sequence>MIFSMFSDDGISLEPTEAVRQRNLKLAERHRAKGDYVRHIEIDIKGSITEELFCDVVEKLASAPAAHSIDLIIDCPGGECFPAMLLHKQLRDHPAGRKTAHIVGSCESGGLLIALAADRRIASRTSSFLIHQSRCGEYSVTSWKAGDFQRQADQFRAIDADMFALIAQRTNLDVSTIQNIASDEEPSSIEWCLQNGVIHEIAEDRT</sequence>
<evidence type="ECO:0000313" key="4">
    <source>
        <dbReference type="Proteomes" id="UP000435957"/>
    </source>
</evidence>